<dbReference type="PANTHER" id="PTHR23227">
    <property type="entry name" value="BUCENTAUR RELATED"/>
    <property type="match status" value="1"/>
</dbReference>
<sequence length="420" mass="48370">MFARLLPSKKTLRGHSDSSFRGEGYIQCCVGVRLCDMYQELAEIHFMYERGYFETAMEMNNGNLYVRWMDNTAVTMISTSCGTQEITHVKKFSQKRNVMVPKTKLVAKYNSYMYGTDQIEQKLSCYHIGIWGKKMVLAIGYLFIRCCHAEQLDHWLATPPWKKSIAQKPKEGKAGWPNLWRHGKNKANDLKIGTWNVLSLYRPGALKVLTDQLLKYKVDVTAIQEMRWMGNGVIDKKECVIFYSCHPNKHQFGTGFIVRKEVKHLILNFNPINERISVLRIKGKFFNCSLINVHAPTEMKPNEEKDTFYALLERAFDSCPSSDIKMVLGDLNAQVGKEEIYYPTIGKYSLHDSSNDNGQRLIEFATSRGMVIGGTFYCHKAIHKGTWKMPDGNVVNQIDHMVIDKRHKKCLLDIRNRRGA</sequence>
<evidence type="ECO:0000313" key="3">
    <source>
        <dbReference type="Proteomes" id="UP001148838"/>
    </source>
</evidence>
<feature type="domain" description="Endonuclease/exonuclease/phosphatase" evidence="1">
    <location>
        <begin position="193"/>
        <end position="405"/>
    </location>
</feature>
<dbReference type="InterPro" id="IPR005135">
    <property type="entry name" value="Endo/exonuclease/phosphatase"/>
</dbReference>
<dbReference type="Pfam" id="PF03372">
    <property type="entry name" value="Exo_endo_phos"/>
    <property type="match status" value="1"/>
</dbReference>
<dbReference type="SUPFAM" id="SSF56219">
    <property type="entry name" value="DNase I-like"/>
    <property type="match status" value="1"/>
</dbReference>
<dbReference type="InterPro" id="IPR036691">
    <property type="entry name" value="Endo/exonu/phosph_ase_sf"/>
</dbReference>
<protein>
    <recommendedName>
        <fullName evidence="1">Endonuclease/exonuclease/phosphatase domain-containing protein</fullName>
    </recommendedName>
</protein>
<reference evidence="2 3" key="1">
    <citation type="journal article" date="2022" name="Allergy">
        <title>Genome assembly and annotation of Periplaneta americana reveal a comprehensive cockroach allergen profile.</title>
        <authorList>
            <person name="Wang L."/>
            <person name="Xiong Q."/>
            <person name="Saelim N."/>
            <person name="Wang L."/>
            <person name="Nong W."/>
            <person name="Wan A.T."/>
            <person name="Shi M."/>
            <person name="Liu X."/>
            <person name="Cao Q."/>
            <person name="Hui J.H.L."/>
            <person name="Sookrung N."/>
            <person name="Leung T.F."/>
            <person name="Tungtrongchitr A."/>
            <person name="Tsui S.K.W."/>
        </authorList>
    </citation>
    <scope>NUCLEOTIDE SEQUENCE [LARGE SCALE GENOMIC DNA]</scope>
    <source>
        <strain evidence="2">PWHHKU_190912</strain>
    </source>
</reference>
<evidence type="ECO:0000259" key="1">
    <source>
        <dbReference type="Pfam" id="PF03372"/>
    </source>
</evidence>
<gene>
    <name evidence="2" type="ORF">ANN_17681</name>
</gene>
<dbReference type="EMBL" id="JAJSOF020000021">
    <property type="protein sequence ID" value="KAJ4437536.1"/>
    <property type="molecule type" value="Genomic_DNA"/>
</dbReference>
<organism evidence="2 3">
    <name type="scientific">Periplaneta americana</name>
    <name type="common">American cockroach</name>
    <name type="synonym">Blatta americana</name>
    <dbReference type="NCBI Taxonomy" id="6978"/>
    <lineage>
        <taxon>Eukaryota</taxon>
        <taxon>Metazoa</taxon>
        <taxon>Ecdysozoa</taxon>
        <taxon>Arthropoda</taxon>
        <taxon>Hexapoda</taxon>
        <taxon>Insecta</taxon>
        <taxon>Pterygota</taxon>
        <taxon>Neoptera</taxon>
        <taxon>Polyneoptera</taxon>
        <taxon>Dictyoptera</taxon>
        <taxon>Blattodea</taxon>
        <taxon>Blattoidea</taxon>
        <taxon>Blattidae</taxon>
        <taxon>Blattinae</taxon>
        <taxon>Periplaneta</taxon>
    </lineage>
</organism>
<name>A0ABQ8SUY4_PERAM</name>
<proteinExistence type="predicted"/>
<dbReference type="Gene3D" id="3.60.10.10">
    <property type="entry name" value="Endonuclease/exonuclease/phosphatase"/>
    <property type="match status" value="1"/>
</dbReference>
<dbReference type="InterPro" id="IPR027124">
    <property type="entry name" value="Swc5/CFDP1/2"/>
</dbReference>
<dbReference type="Proteomes" id="UP001148838">
    <property type="component" value="Unassembled WGS sequence"/>
</dbReference>
<accession>A0ABQ8SUY4</accession>
<keyword evidence="3" id="KW-1185">Reference proteome</keyword>
<dbReference type="CDD" id="cd09076">
    <property type="entry name" value="L1-EN"/>
    <property type="match status" value="1"/>
</dbReference>
<evidence type="ECO:0000313" key="2">
    <source>
        <dbReference type="EMBL" id="KAJ4437536.1"/>
    </source>
</evidence>
<dbReference type="PANTHER" id="PTHR23227:SF67">
    <property type="entry name" value="CRANIOFACIAL DEVELOPMENT PROTEIN 2-LIKE"/>
    <property type="match status" value="1"/>
</dbReference>
<comment type="caution">
    <text evidence="2">The sequence shown here is derived from an EMBL/GenBank/DDBJ whole genome shotgun (WGS) entry which is preliminary data.</text>
</comment>